<dbReference type="Proteomes" id="UP000030700">
    <property type="component" value="Unassembled WGS sequence"/>
</dbReference>
<organism evidence="5">
    <name type="scientific">Candidatus Moduliflexus flocculans</name>
    <dbReference type="NCBI Taxonomy" id="1499966"/>
    <lineage>
        <taxon>Bacteria</taxon>
        <taxon>Candidatus Moduliflexota</taxon>
        <taxon>Candidatus Moduliflexia</taxon>
        <taxon>Candidatus Moduliflexales</taxon>
        <taxon>Candidatus Moduliflexaceae</taxon>
    </lineage>
</organism>
<reference evidence="5" key="1">
    <citation type="journal article" date="2015" name="PeerJ">
        <title>First genomic representation of candidate bacterial phylum KSB3 points to enhanced environmental sensing as a trigger of wastewater bulking.</title>
        <authorList>
            <person name="Sekiguchi Y."/>
            <person name="Ohashi A."/>
            <person name="Parks D.H."/>
            <person name="Yamauchi T."/>
            <person name="Tyson G.W."/>
            <person name="Hugenholtz P."/>
        </authorList>
    </citation>
    <scope>NUCLEOTIDE SEQUENCE [LARGE SCALE GENOMIC DNA]</scope>
</reference>
<dbReference type="Pfam" id="PF12799">
    <property type="entry name" value="LRR_4"/>
    <property type="match status" value="1"/>
</dbReference>
<dbReference type="Gene3D" id="3.80.10.10">
    <property type="entry name" value="Ribonuclease Inhibitor"/>
    <property type="match status" value="1"/>
</dbReference>
<dbReference type="AlphaFoldDB" id="A0A0S6VSC3"/>
<name>A0A0S6VSC3_9BACT</name>
<evidence type="ECO:0000313" key="5">
    <source>
        <dbReference type="EMBL" id="GAK50293.1"/>
    </source>
</evidence>
<gene>
    <name evidence="5" type="ORF">U14_01521</name>
</gene>
<keyword evidence="2" id="KW-0677">Repeat</keyword>
<dbReference type="GO" id="GO:0000166">
    <property type="term" value="F:nucleotide binding"/>
    <property type="evidence" value="ECO:0007669"/>
    <property type="project" value="UniProtKB-KW"/>
</dbReference>
<dbReference type="PANTHER" id="PTHR46652:SF3">
    <property type="entry name" value="LEUCINE-RICH REPEAT-CONTAINING PROTEIN 9"/>
    <property type="match status" value="1"/>
</dbReference>
<dbReference type="InterPro" id="IPR032675">
    <property type="entry name" value="LRR_dom_sf"/>
</dbReference>
<keyword evidence="3" id="KW-0547">Nucleotide-binding</keyword>
<dbReference type="InterPro" id="IPR025875">
    <property type="entry name" value="Leu-rich_rpt_4"/>
</dbReference>
<evidence type="ECO:0000313" key="6">
    <source>
        <dbReference type="Proteomes" id="UP000030700"/>
    </source>
</evidence>
<dbReference type="SUPFAM" id="SSF52540">
    <property type="entry name" value="P-loop containing nucleoside triphosphate hydrolases"/>
    <property type="match status" value="1"/>
</dbReference>
<dbReference type="Gene3D" id="3.40.50.300">
    <property type="entry name" value="P-loop containing nucleotide triphosphate hydrolases"/>
    <property type="match status" value="1"/>
</dbReference>
<dbReference type="InterPro" id="IPR020859">
    <property type="entry name" value="ROC"/>
</dbReference>
<sequence>MTAAEQASLEQIRAELEKEGKSFRELPKFAEYIEAKQRYQGEELGQRLKAIDCNFWESEPGYASNADGQVIGVILHRTKLSDLTALAAITQLQLLDVSSTPISDLTPLAALTQLREIRAYNTQVSNLTPLVALTQLKELNVGNTQVSDLTPLVALTQLLELYIYNTQISDLTPLARLTQFQELYINHTQVSDLMPLVRLTQLEILVAKNCRVSLLPRALAERLEAISLAGNPLERPPMEIAKQGKAARLAWFYANEGGWPLNEVKALLVGDGGAGKTSLVKRLFGEMFDPHESQTHGILIRDWKMDERDITVHLWDFGGQEIMHTTHQFFLSKRSLYILVLDGRKEEKTEYWLKHIATFGGASPVVIVTCHALGRRLVRRQNAVRGLEIAVHRLRTIRADVRSGADCRRTEPDRPCRFSA</sequence>
<dbReference type="PROSITE" id="PS51424">
    <property type="entry name" value="ROC"/>
    <property type="match status" value="1"/>
</dbReference>
<proteinExistence type="predicted"/>
<evidence type="ECO:0000256" key="1">
    <source>
        <dbReference type="ARBA" id="ARBA00022614"/>
    </source>
</evidence>
<feature type="domain" description="Roc" evidence="4">
    <location>
        <begin position="257"/>
        <end position="420"/>
    </location>
</feature>
<dbReference type="STRING" id="1499966.U14_01521"/>
<dbReference type="PRINTS" id="PR00449">
    <property type="entry name" value="RASTRNSFRMNG"/>
</dbReference>
<dbReference type="HOGENOM" id="CLU_653236_0_0_0"/>
<dbReference type="EMBL" id="DF820456">
    <property type="protein sequence ID" value="GAK50293.1"/>
    <property type="molecule type" value="Genomic_DNA"/>
</dbReference>
<keyword evidence="1" id="KW-0433">Leucine-rich repeat</keyword>
<dbReference type="SUPFAM" id="SSF52058">
    <property type="entry name" value="L domain-like"/>
    <property type="match status" value="1"/>
</dbReference>
<evidence type="ECO:0000259" key="4">
    <source>
        <dbReference type="PROSITE" id="PS51424"/>
    </source>
</evidence>
<keyword evidence="6" id="KW-1185">Reference proteome</keyword>
<evidence type="ECO:0000256" key="3">
    <source>
        <dbReference type="ARBA" id="ARBA00022741"/>
    </source>
</evidence>
<dbReference type="InterPro" id="IPR027417">
    <property type="entry name" value="P-loop_NTPase"/>
</dbReference>
<dbReference type="InterPro" id="IPR050836">
    <property type="entry name" value="SDS22/Internalin_LRR"/>
</dbReference>
<dbReference type="PANTHER" id="PTHR46652">
    <property type="entry name" value="LEUCINE-RICH REPEAT AND IQ DOMAIN-CONTAINING PROTEIN 1-RELATED"/>
    <property type="match status" value="1"/>
</dbReference>
<accession>A0A0S6VSC3</accession>
<protein>
    <submittedName>
        <fullName evidence="5">Leucine-rich-repeat protein</fullName>
    </submittedName>
</protein>
<dbReference type="Pfam" id="PF08477">
    <property type="entry name" value="Roc"/>
    <property type="match status" value="1"/>
</dbReference>
<evidence type="ECO:0000256" key="2">
    <source>
        <dbReference type="ARBA" id="ARBA00022737"/>
    </source>
</evidence>